<protein>
    <submittedName>
        <fullName evidence="2">Uncharacterized protein</fullName>
    </submittedName>
</protein>
<sequence>MTAPRRIAGFVRHGRLAPGLTTMVKTERAMTRFRCGHCATRLVVQNRHLDRLVACHACGRATHPVAQRLAGAQAGGAHPGGAPAPAAISARKP</sequence>
<feature type="non-terminal residue" evidence="2">
    <location>
        <position position="93"/>
    </location>
</feature>
<name>A0A6J4N4H6_9BACT</name>
<organism evidence="2">
    <name type="scientific">uncultured Phycisphaerae bacterium</name>
    <dbReference type="NCBI Taxonomy" id="904963"/>
    <lineage>
        <taxon>Bacteria</taxon>
        <taxon>Pseudomonadati</taxon>
        <taxon>Planctomycetota</taxon>
        <taxon>Phycisphaerae</taxon>
        <taxon>environmental samples</taxon>
    </lineage>
</organism>
<reference evidence="2" key="1">
    <citation type="submission" date="2020-02" db="EMBL/GenBank/DDBJ databases">
        <authorList>
            <person name="Meier V. D."/>
        </authorList>
    </citation>
    <scope>NUCLEOTIDE SEQUENCE</scope>
    <source>
        <strain evidence="2">AVDCRST_MAG64</strain>
    </source>
</reference>
<evidence type="ECO:0000256" key="1">
    <source>
        <dbReference type="SAM" id="MobiDB-lite"/>
    </source>
</evidence>
<feature type="region of interest" description="Disordered" evidence="1">
    <location>
        <begin position="71"/>
        <end position="93"/>
    </location>
</feature>
<gene>
    <name evidence="2" type="ORF">AVDCRST_MAG64-381</name>
</gene>
<evidence type="ECO:0000313" key="2">
    <source>
        <dbReference type="EMBL" id="CAA9377342.1"/>
    </source>
</evidence>
<proteinExistence type="predicted"/>
<dbReference type="EMBL" id="CADCUQ010000104">
    <property type="protein sequence ID" value="CAA9377342.1"/>
    <property type="molecule type" value="Genomic_DNA"/>
</dbReference>
<dbReference type="AlphaFoldDB" id="A0A6J4N4H6"/>
<accession>A0A6J4N4H6</accession>